<evidence type="ECO:0000313" key="3">
    <source>
        <dbReference type="EnsemblMetazoa" id="ASIC019391-PA"/>
    </source>
</evidence>
<organism evidence="2">
    <name type="scientific">Anopheles sinensis</name>
    <name type="common">Mosquito</name>
    <dbReference type="NCBI Taxonomy" id="74873"/>
    <lineage>
        <taxon>Eukaryota</taxon>
        <taxon>Metazoa</taxon>
        <taxon>Ecdysozoa</taxon>
        <taxon>Arthropoda</taxon>
        <taxon>Hexapoda</taxon>
        <taxon>Insecta</taxon>
        <taxon>Pterygota</taxon>
        <taxon>Neoptera</taxon>
        <taxon>Endopterygota</taxon>
        <taxon>Diptera</taxon>
        <taxon>Nematocera</taxon>
        <taxon>Culicoidea</taxon>
        <taxon>Culicidae</taxon>
        <taxon>Anophelinae</taxon>
        <taxon>Anopheles</taxon>
    </lineage>
</organism>
<reference evidence="2 4" key="1">
    <citation type="journal article" date="2014" name="BMC Genomics">
        <title>Genome sequence of Anopheles sinensis provides insight into genetics basis of mosquito competence for malaria parasites.</title>
        <authorList>
            <person name="Zhou D."/>
            <person name="Zhang D."/>
            <person name="Ding G."/>
            <person name="Shi L."/>
            <person name="Hou Q."/>
            <person name="Ye Y."/>
            <person name="Xu Y."/>
            <person name="Zhou H."/>
            <person name="Xiong C."/>
            <person name="Li S."/>
            <person name="Yu J."/>
            <person name="Hong S."/>
            <person name="Yu X."/>
            <person name="Zou P."/>
            <person name="Chen C."/>
            <person name="Chang X."/>
            <person name="Wang W."/>
            <person name="Lv Y."/>
            <person name="Sun Y."/>
            <person name="Ma L."/>
            <person name="Shen B."/>
            <person name="Zhu C."/>
        </authorList>
    </citation>
    <scope>NUCLEOTIDE SEQUENCE [LARGE SCALE GENOMIC DNA]</scope>
</reference>
<dbReference type="VEuPathDB" id="VectorBase:ASIC019391"/>
<keyword evidence="4" id="KW-1185">Reference proteome</keyword>
<proteinExistence type="predicted"/>
<dbReference type="Proteomes" id="UP000030765">
    <property type="component" value="Unassembled WGS sequence"/>
</dbReference>
<dbReference type="EMBL" id="KE525351">
    <property type="protein sequence ID" value="KFB51334.1"/>
    <property type="molecule type" value="Genomic_DNA"/>
</dbReference>
<gene>
    <name evidence="2" type="ORF">ZHAS_00019391</name>
</gene>
<dbReference type="EnsemblMetazoa" id="ASIC019391-RA">
    <property type="protein sequence ID" value="ASIC019391-PA"/>
    <property type="gene ID" value="ASIC019391"/>
</dbReference>
<accession>A0A084WM90</accession>
<feature type="region of interest" description="Disordered" evidence="1">
    <location>
        <begin position="34"/>
        <end position="73"/>
    </location>
</feature>
<dbReference type="AlphaFoldDB" id="A0A084WM90"/>
<protein>
    <submittedName>
        <fullName evidence="2 3">Uncharacterized protein</fullName>
    </submittedName>
</protein>
<evidence type="ECO:0000313" key="4">
    <source>
        <dbReference type="Proteomes" id="UP000030765"/>
    </source>
</evidence>
<reference evidence="3" key="2">
    <citation type="submission" date="2020-05" db="UniProtKB">
        <authorList>
            <consortium name="EnsemblMetazoa"/>
        </authorList>
    </citation>
    <scope>IDENTIFICATION</scope>
</reference>
<evidence type="ECO:0000256" key="1">
    <source>
        <dbReference type="SAM" id="MobiDB-lite"/>
    </source>
</evidence>
<name>A0A084WM90_ANOSI</name>
<dbReference type="EMBL" id="ATLV01024394">
    <property type="status" value="NOT_ANNOTATED_CDS"/>
    <property type="molecule type" value="Genomic_DNA"/>
</dbReference>
<evidence type="ECO:0000313" key="2">
    <source>
        <dbReference type="EMBL" id="KFB51334.1"/>
    </source>
</evidence>
<sequence length="73" mass="8117">MQHCPAWSGSSRTYPPYPNELLWLHRHAVLCRPANDANRVTSNRKRRRDRQSPDRSGTVGAGSGGRGVCVCGR</sequence>